<keyword evidence="2" id="KW-1185">Reference proteome</keyword>
<accession>A0A7R8H952</accession>
<reference evidence="1" key="1">
    <citation type="submission" date="2021-02" db="EMBL/GenBank/DDBJ databases">
        <authorList>
            <person name="Bekaert M."/>
        </authorList>
    </citation>
    <scope>NUCLEOTIDE SEQUENCE</scope>
    <source>
        <strain evidence="1">IoA-00</strain>
    </source>
</reference>
<gene>
    <name evidence="1" type="ORF">LSAA_10435</name>
</gene>
<dbReference type="AlphaFoldDB" id="A0A7R8H952"/>
<proteinExistence type="predicted"/>
<organism evidence="1 2">
    <name type="scientific">Lepeophtheirus salmonis</name>
    <name type="common">Salmon louse</name>
    <name type="synonym">Caligus salmonis</name>
    <dbReference type="NCBI Taxonomy" id="72036"/>
    <lineage>
        <taxon>Eukaryota</taxon>
        <taxon>Metazoa</taxon>
        <taxon>Ecdysozoa</taxon>
        <taxon>Arthropoda</taxon>
        <taxon>Crustacea</taxon>
        <taxon>Multicrustacea</taxon>
        <taxon>Hexanauplia</taxon>
        <taxon>Copepoda</taxon>
        <taxon>Siphonostomatoida</taxon>
        <taxon>Caligidae</taxon>
        <taxon>Lepeophtheirus</taxon>
    </lineage>
</organism>
<evidence type="ECO:0000313" key="1">
    <source>
        <dbReference type="EMBL" id="CAF2953069.1"/>
    </source>
</evidence>
<name>A0A7R8H952_LEPSM</name>
<dbReference type="Proteomes" id="UP000675881">
    <property type="component" value="Chromosome 5"/>
</dbReference>
<protein>
    <submittedName>
        <fullName evidence="1">(salmon louse) hypothetical protein</fullName>
    </submittedName>
</protein>
<evidence type="ECO:0000313" key="2">
    <source>
        <dbReference type="Proteomes" id="UP000675881"/>
    </source>
</evidence>
<sequence length="124" mass="14111">MARSGQAVEVPQMARQVKITPFWPENPKSWFSRLQAQFALYNKVLDVVDDEEEILDYTPYSALKSKILNEYEISTQDKIESRLCVSIYTGGVEIVQQHPEKKENLTAVEVLVHKTLSGEKVVGN</sequence>
<dbReference type="EMBL" id="HG994584">
    <property type="protein sequence ID" value="CAF2953069.1"/>
    <property type="molecule type" value="Genomic_DNA"/>
</dbReference>